<keyword evidence="8" id="KW-0418">Kinase</keyword>
<comment type="caution">
    <text evidence="12">The sequence shown here is derived from an EMBL/GenBank/DDBJ whole genome shotgun (WGS) entry which is preliminary data.</text>
</comment>
<name>A0AAV6LBC6_9ERIC</name>
<keyword evidence="13" id="KW-1185">Reference proteome</keyword>
<feature type="domain" description="Inositol 1,3,4-trisphosphate 5/6-kinase ATP-grasp" evidence="11">
    <location>
        <begin position="1"/>
        <end position="48"/>
    </location>
</feature>
<reference evidence="12" key="1">
    <citation type="submission" date="2020-08" db="EMBL/GenBank/DDBJ databases">
        <title>Plant Genome Project.</title>
        <authorList>
            <person name="Zhang R.-G."/>
        </authorList>
    </citation>
    <scope>NUCLEOTIDE SEQUENCE</scope>
    <source>
        <strain evidence="12">WSP0</strain>
        <tissue evidence="12">Leaf</tissue>
    </source>
</reference>
<evidence type="ECO:0000256" key="5">
    <source>
        <dbReference type="ARBA" id="ARBA00022679"/>
    </source>
</evidence>
<evidence type="ECO:0000256" key="8">
    <source>
        <dbReference type="ARBA" id="ARBA00022777"/>
    </source>
</evidence>
<organism evidence="12 13">
    <name type="scientific">Rhododendron griersonianum</name>
    <dbReference type="NCBI Taxonomy" id="479676"/>
    <lineage>
        <taxon>Eukaryota</taxon>
        <taxon>Viridiplantae</taxon>
        <taxon>Streptophyta</taxon>
        <taxon>Embryophyta</taxon>
        <taxon>Tracheophyta</taxon>
        <taxon>Spermatophyta</taxon>
        <taxon>Magnoliopsida</taxon>
        <taxon>eudicotyledons</taxon>
        <taxon>Gunneridae</taxon>
        <taxon>Pentapetalae</taxon>
        <taxon>asterids</taxon>
        <taxon>Ericales</taxon>
        <taxon>Ericaceae</taxon>
        <taxon>Ericoideae</taxon>
        <taxon>Rhodoreae</taxon>
        <taxon>Rhododendron</taxon>
    </lineage>
</organism>
<keyword evidence="5" id="KW-0808">Transferase</keyword>
<gene>
    <name evidence="12" type="ORF">RHGRI_005119</name>
</gene>
<dbReference type="GO" id="GO:0005524">
    <property type="term" value="F:ATP binding"/>
    <property type="evidence" value="ECO:0007669"/>
    <property type="project" value="UniProtKB-KW"/>
</dbReference>
<dbReference type="GO" id="GO:0047325">
    <property type="term" value="F:inositol-3,4,5,6-tetrakisphosphate 1-kinase activity"/>
    <property type="evidence" value="ECO:0007669"/>
    <property type="project" value="InterPro"/>
</dbReference>
<dbReference type="InterPro" id="IPR008656">
    <property type="entry name" value="Inositol_tetrakis-P_1-kinase"/>
</dbReference>
<comment type="subunit">
    <text evidence="3">Monomer.</text>
</comment>
<evidence type="ECO:0000256" key="10">
    <source>
        <dbReference type="ARBA" id="ARBA00022842"/>
    </source>
</evidence>
<evidence type="ECO:0000256" key="2">
    <source>
        <dbReference type="ARBA" id="ARBA00009601"/>
    </source>
</evidence>
<evidence type="ECO:0000256" key="4">
    <source>
        <dbReference type="ARBA" id="ARBA00012017"/>
    </source>
</evidence>
<sequence length="86" mass="9904">MSLVFNREGLSKLKPPIVLQEFVNHGGVIFKVYVVGNYVKCVKRNSLLRERRRRVMVVEGGVEAVVEGLVEGFSRLGLFRREKERE</sequence>
<dbReference type="GO" id="GO:0052725">
    <property type="term" value="F:inositol-1,3,4-trisphosphate 6-kinase activity"/>
    <property type="evidence" value="ECO:0007669"/>
    <property type="project" value="InterPro"/>
</dbReference>
<dbReference type="PANTHER" id="PTHR14217">
    <property type="entry name" value="INOSITOL-TETRAKISPHOSPHATE 1-KINASE"/>
    <property type="match status" value="1"/>
</dbReference>
<dbReference type="Proteomes" id="UP000823749">
    <property type="component" value="Chromosome 2"/>
</dbReference>
<dbReference type="GO" id="GO:0052726">
    <property type="term" value="F:inositol-1,3,4-trisphosphate 5-kinase activity"/>
    <property type="evidence" value="ECO:0007669"/>
    <property type="project" value="InterPro"/>
</dbReference>
<keyword evidence="9" id="KW-0067">ATP-binding</keyword>
<accession>A0AAV6LBC6</accession>
<proteinExistence type="inferred from homology"/>
<evidence type="ECO:0000256" key="6">
    <source>
        <dbReference type="ARBA" id="ARBA00022723"/>
    </source>
</evidence>
<evidence type="ECO:0000256" key="1">
    <source>
        <dbReference type="ARBA" id="ARBA00001946"/>
    </source>
</evidence>
<dbReference type="Pfam" id="PF05770">
    <property type="entry name" value="Ins134_P3_kin"/>
    <property type="match status" value="1"/>
</dbReference>
<dbReference type="GO" id="GO:0032957">
    <property type="term" value="P:inositol trisphosphate metabolic process"/>
    <property type="evidence" value="ECO:0007669"/>
    <property type="project" value="InterPro"/>
</dbReference>
<keyword evidence="6" id="KW-0479">Metal-binding</keyword>
<dbReference type="Gene3D" id="3.30.470.20">
    <property type="entry name" value="ATP-grasp fold, B domain"/>
    <property type="match status" value="1"/>
</dbReference>
<dbReference type="GO" id="GO:0000287">
    <property type="term" value="F:magnesium ion binding"/>
    <property type="evidence" value="ECO:0007669"/>
    <property type="project" value="InterPro"/>
</dbReference>
<evidence type="ECO:0000256" key="9">
    <source>
        <dbReference type="ARBA" id="ARBA00022840"/>
    </source>
</evidence>
<keyword evidence="7" id="KW-0547">Nucleotide-binding</keyword>
<evidence type="ECO:0000313" key="13">
    <source>
        <dbReference type="Proteomes" id="UP000823749"/>
    </source>
</evidence>
<comment type="cofactor">
    <cofactor evidence="1">
        <name>Mg(2+)</name>
        <dbReference type="ChEBI" id="CHEBI:18420"/>
    </cofactor>
</comment>
<dbReference type="EC" id="2.7.1.159" evidence="4"/>
<evidence type="ECO:0000259" key="11">
    <source>
        <dbReference type="Pfam" id="PF05770"/>
    </source>
</evidence>
<dbReference type="GO" id="GO:0005737">
    <property type="term" value="C:cytoplasm"/>
    <property type="evidence" value="ECO:0007669"/>
    <property type="project" value="TreeGrafter"/>
</dbReference>
<dbReference type="PANTHER" id="PTHR14217:SF24">
    <property type="entry name" value="INOSITOL-TETRAKISPHOSPHATE 1-KINASE 1"/>
    <property type="match status" value="1"/>
</dbReference>
<evidence type="ECO:0000256" key="3">
    <source>
        <dbReference type="ARBA" id="ARBA00011245"/>
    </source>
</evidence>
<dbReference type="AlphaFoldDB" id="A0AAV6LBC6"/>
<evidence type="ECO:0000313" key="12">
    <source>
        <dbReference type="EMBL" id="KAG5562282.1"/>
    </source>
</evidence>
<evidence type="ECO:0000256" key="7">
    <source>
        <dbReference type="ARBA" id="ARBA00022741"/>
    </source>
</evidence>
<dbReference type="EMBL" id="JACTNZ010000002">
    <property type="protein sequence ID" value="KAG5562282.1"/>
    <property type="molecule type" value="Genomic_DNA"/>
</dbReference>
<keyword evidence="10" id="KW-0460">Magnesium</keyword>
<dbReference type="InterPro" id="IPR040464">
    <property type="entry name" value="InsP(3)kin_ATP-grasp"/>
</dbReference>
<comment type="similarity">
    <text evidence="2">Belongs to the ITPK1 family.</text>
</comment>
<protein>
    <recommendedName>
        <fullName evidence="4">inositol-1,3,4-trisphosphate 5/6-kinase</fullName>
        <ecNumber evidence="4">2.7.1.159</ecNumber>
    </recommendedName>
</protein>